<feature type="chain" id="PRO_5030159577" evidence="2">
    <location>
        <begin position="23"/>
        <end position="235"/>
    </location>
</feature>
<evidence type="ECO:0000256" key="2">
    <source>
        <dbReference type="SAM" id="SignalP"/>
    </source>
</evidence>
<dbReference type="InterPro" id="IPR011256">
    <property type="entry name" value="Reg_factor_effector_dom_sf"/>
</dbReference>
<name>A0A6S9GV20_HETAK</name>
<dbReference type="Gene3D" id="3.20.80.10">
    <property type="entry name" value="Regulatory factor, effector binding domain"/>
    <property type="match status" value="1"/>
</dbReference>
<reference evidence="3" key="1">
    <citation type="submission" date="2021-01" db="EMBL/GenBank/DDBJ databases">
        <authorList>
            <person name="Corre E."/>
            <person name="Pelletier E."/>
            <person name="Niang G."/>
            <person name="Scheremetjew M."/>
            <person name="Finn R."/>
            <person name="Kale V."/>
            <person name="Holt S."/>
            <person name="Cochrane G."/>
            <person name="Meng A."/>
            <person name="Brown T."/>
            <person name="Cohen L."/>
        </authorList>
    </citation>
    <scope>NUCLEOTIDE SEQUENCE</scope>
    <source>
        <strain evidence="3">CCMP3107</strain>
    </source>
</reference>
<proteinExistence type="inferred from homology"/>
<dbReference type="AlphaFoldDB" id="A0A6S9GV20"/>
<protein>
    <submittedName>
        <fullName evidence="3">Uncharacterized protein</fullName>
    </submittedName>
</protein>
<keyword evidence="2" id="KW-0732">Signal</keyword>
<feature type="signal peptide" evidence="2">
    <location>
        <begin position="1"/>
        <end position="22"/>
    </location>
</feature>
<dbReference type="Pfam" id="PF04832">
    <property type="entry name" value="SOUL"/>
    <property type="match status" value="1"/>
</dbReference>
<dbReference type="PANTHER" id="PTHR11220">
    <property type="entry name" value="HEME-BINDING PROTEIN-RELATED"/>
    <property type="match status" value="1"/>
</dbReference>
<dbReference type="EMBL" id="HBIU01016313">
    <property type="protein sequence ID" value="CAE0628926.1"/>
    <property type="molecule type" value="Transcribed_RNA"/>
</dbReference>
<comment type="similarity">
    <text evidence="1">Belongs to the HEBP family.</text>
</comment>
<accession>A0A6S9GV20</accession>
<organism evidence="3">
    <name type="scientific">Heterosigma akashiwo</name>
    <name type="common">Chromophytic alga</name>
    <name type="synonym">Heterosigma carterae</name>
    <dbReference type="NCBI Taxonomy" id="2829"/>
    <lineage>
        <taxon>Eukaryota</taxon>
        <taxon>Sar</taxon>
        <taxon>Stramenopiles</taxon>
        <taxon>Ochrophyta</taxon>
        <taxon>Raphidophyceae</taxon>
        <taxon>Chattonellales</taxon>
        <taxon>Chattonellaceae</taxon>
        <taxon>Heterosigma</taxon>
    </lineage>
</organism>
<evidence type="ECO:0000256" key="1">
    <source>
        <dbReference type="ARBA" id="ARBA00009817"/>
    </source>
</evidence>
<dbReference type="InterPro" id="IPR006917">
    <property type="entry name" value="SOUL_heme-bd"/>
</dbReference>
<evidence type="ECO:0000313" key="3">
    <source>
        <dbReference type="EMBL" id="CAE0628926.1"/>
    </source>
</evidence>
<dbReference type="PANTHER" id="PTHR11220:SF1">
    <property type="entry name" value="HEME-BINDING PROTEIN 2"/>
    <property type="match status" value="1"/>
</dbReference>
<sequence>MPELLWLVFSLATSICLAAARGEVCHQYSQEIEAPCVKVISRNENYEIRRYGESREDVWTNAHIASDSWSQVQSQGFYKNFDYISGGNSEEMTIPMTAPVLFRRAPPSSAEADGGGGGGDDGGGGGGWRVSFFVPAAFPSPADAPAPLDADVEIVTSGARTYAALLFPGFAAEADWPAREAELRAALAADGVAVKPGDEEWGVVYAGYDSPFVLFNRHNEVWIEVEENAAIMLDK</sequence>
<dbReference type="SUPFAM" id="SSF55136">
    <property type="entry name" value="Probable bacterial effector-binding domain"/>
    <property type="match status" value="1"/>
</dbReference>
<gene>
    <name evidence="3" type="ORF">HAKA00212_LOCUS7608</name>
</gene>